<name>A0ABU8LVC6_9MICO</name>
<protein>
    <submittedName>
        <fullName evidence="2">PadR family transcriptional regulator</fullName>
    </submittedName>
</protein>
<dbReference type="Pfam" id="PF03551">
    <property type="entry name" value="PadR"/>
    <property type="match status" value="1"/>
</dbReference>
<keyword evidence="3" id="KW-1185">Reference proteome</keyword>
<dbReference type="SUPFAM" id="SSF46785">
    <property type="entry name" value="Winged helix' DNA-binding domain"/>
    <property type="match status" value="1"/>
</dbReference>
<accession>A0ABU8LVC6</accession>
<feature type="domain" description="Transcription regulator PadR N-terminal" evidence="1">
    <location>
        <begin position="7"/>
        <end position="80"/>
    </location>
</feature>
<dbReference type="PANTHER" id="PTHR43252:SF2">
    <property type="entry name" value="TRANSCRIPTION REGULATOR, PADR-LIKE FAMILY"/>
    <property type="match status" value="1"/>
</dbReference>
<dbReference type="InterPro" id="IPR036388">
    <property type="entry name" value="WH-like_DNA-bd_sf"/>
</dbReference>
<evidence type="ECO:0000313" key="2">
    <source>
        <dbReference type="EMBL" id="MEJ1155727.1"/>
    </source>
</evidence>
<dbReference type="EMBL" id="JBBDGL010000002">
    <property type="protein sequence ID" value="MEJ1155727.1"/>
    <property type="molecule type" value="Genomic_DNA"/>
</dbReference>
<dbReference type="Proteomes" id="UP001368654">
    <property type="component" value="Unassembled WGS sequence"/>
</dbReference>
<organism evidence="2 3">
    <name type="scientific">Microbacterium marmarense</name>
    <dbReference type="NCBI Taxonomy" id="3122051"/>
    <lineage>
        <taxon>Bacteria</taxon>
        <taxon>Bacillati</taxon>
        <taxon>Actinomycetota</taxon>
        <taxon>Actinomycetes</taxon>
        <taxon>Micrococcales</taxon>
        <taxon>Microbacteriaceae</taxon>
        <taxon>Microbacterium</taxon>
    </lineage>
</organism>
<dbReference type="InterPro" id="IPR005149">
    <property type="entry name" value="Tscrpt_reg_PadR_N"/>
</dbReference>
<dbReference type="PANTHER" id="PTHR43252">
    <property type="entry name" value="TRANSCRIPTIONAL REGULATOR YQJI"/>
    <property type="match status" value="1"/>
</dbReference>
<sequence length="198" mass="22674">MKFENVLLGLLGTKPFTGYELMKWLDTEGQFVRSNTHHSQIYRELGKMVRHGLIEFEVDPRPGRPDAKVYRITEIGREALLEWARSPYLPTSRFQDPDFVARFMFTVALDLDAAIAQIDAELIYRRNQVAVGRDRPRGLVGIAPIPEFDAAVSMWAGDQMHGYGADSVDRWMDWLEQMRVDLIARRDSTRASTGKRSA</sequence>
<dbReference type="Gene3D" id="1.10.10.10">
    <property type="entry name" value="Winged helix-like DNA-binding domain superfamily/Winged helix DNA-binding domain"/>
    <property type="match status" value="1"/>
</dbReference>
<dbReference type="InterPro" id="IPR036390">
    <property type="entry name" value="WH_DNA-bd_sf"/>
</dbReference>
<gene>
    <name evidence="2" type="ORF">WDU96_08990</name>
</gene>
<reference evidence="2 3" key="1">
    <citation type="submission" date="2024-02" db="EMBL/GenBank/DDBJ databases">
        <authorList>
            <person name="Saticioglu I.B."/>
        </authorList>
    </citation>
    <scope>NUCLEOTIDE SEQUENCE [LARGE SCALE GENOMIC DNA]</scope>
    <source>
        <strain evidence="2 3">Mu-86</strain>
    </source>
</reference>
<evidence type="ECO:0000259" key="1">
    <source>
        <dbReference type="Pfam" id="PF03551"/>
    </source>
</evidence>
<comment type="caution">
    <text evidence="2">The sequence shown here is derived from an EMBL/GenBank/DDBJ whole genome shotgun (WGS) entry which is preliminary data.</text>
</comment>
<evidence type="ECO:0000313" key="3">
    <source>
        <dbReference type="Proteomes" id="UP001368654"/>
    </source>
</evidence>
<dbReference type="RefSeq" id="WP_337338147.1">
    <property type="nucleotide sequence ID" value="NZ_JBBDGL010000002.1"/>
</dbReference>
<proteinExistence type="predicted"/>